<dbReference type="GO" id="GO:0005829">
    <property type="term" value="C:cytosol"/>
    <property type="evidence" value="ECO:0007669"/>
    <property type="project" value="TreeGrafter"/>
</dbReference>
<dbReference type="RefSeq" id="WP_136130204.1">
    <property type="nucleotide sequence ID" value="NZ_PDKU01000002.1"/>
</dbReference>
<dbReference type="PANTHER" id="PTHR35089">
    <property type="entry name" value="CHAPERONE PROTEIN SKP"/>
    <property type="match status" value="1"/>
</dbReference>
<dbReference type="Proteomes" id="UP000296144">
    <property type="component" value="Unassembled WGS sequence"/>
</dbReference>
<evidence type="ECO:0000313" key="5">
    <source>
        <dbReference type="EMBL" id="PPI86628.1"/>
    </source>
</evidence>
<organism evidence="5 6">
    <name type="scientific">Candidatus Pantoea edessiphila</name>
    <dbReference type="NCBI Taxonomy" id="2044610"/>
    <lineage>
        <taxon>Bacteria</taxon>
        <taxon>Pseudomonadati</taxon>
        <taxon>Pseudomonadota</taxon>
        <taxon>Gammaproteobacteria</taxon>
        <taxon>Enterobacterales</taxon>
        <taxon>Erwiniaceae</taxon>
        <taxon>Pantoea</taxon>
    </lineage>
</organism>
<dbReference type="SMART" id="SM00935">
    <property type="entry name" value="OmpH"/>
    <property type="match status" value="1"/>
</dbReference>
<feature type="coiled-coil region" evidence="4">
    <location>
        <begin position="45"/>
        <end position="83"/>
    </location>
</feature>
<evidence type="ECO:0000313" key="6">
    <source>
        <dbReference type="Proteomes" id="UP000296144"/>
    </source>
</evidence>
<name>A0A2P5SWB0_9GAMM</name>
<dbReference type="OrthoDB" id="7061584at2"/>
<dbReference type="Gene3D" id="3.30.910.20">
    <property type="entry name" value="Skp domain"/>
    <property type="match status" value="1"/>
</dbReference>
<dbReference type="InterPro" id="IPR005632">
    <property type="entry name" value="Chaperone_Skp"/>
</dbReference>
<evidence type="ECO:0000256" key="2">
    <source>
        <dbReference type="ARBA" id="ARBA00022729"/>
    </source>
</evidence>
<dbReference type="EMBL" id="PDKU01000002">
    <property type="protein sequence ID" value="PPI86628.1"/>
    <property type="molecule type" value="Genomic_DNA"/>
</dbReference>
<accession>A0A2P5SWB0</accession>
<comment type="caution">
    <text evidence="5">The sequence shown here is derived from an EMBL/GenBank/DDBJ whole genome shotgun (WGS) entry which is preliminary data.</text>
</comment>
<protein>
    <recommendedName>
        <fullName evidence="1">Chaperone protein Skp</fullName>
    </recommendedName>
</protein>
<keyword evidence="6" id="KW-1185">Reference proteome</keyword>
<dbReference type="AlphaFoldDB" id="A0A2P5SWB0"/>
<comment type="similarity">
    <text evidence="3">Belongs to the skp family.</text>
</comment>
<dbReference type="GO" id="GO:0051082">
    <property type="term" value="F:unfolded protein binding"/>
    <property type="evidence" value="ECO:0007669"/>
    <property type="project" value="InterPro"/>
</dbReference>
<dbReference type="Pfam" id="PF03938">
    <property type="entry name" value="OmpH"/>
    <property type="match status" value="1"/>
</dbReference>
<keyword evidence="4" id="KW-0175">Coiled coil</keyword>
<reference evidence="5 6" key="1">
    <citation type="journal article" date="2018" name="Genome Biol. Evol.">
        <title>Cladogenesis and Genomic Streamlining in Extracellular Endosymbionts of Tropical Stink Bugs.</title>
        <authorList>
            <person name="Otero-Bravo A."/>
            <person name="Goffredi S."/>
            <person name="Sabree Z.L."/>
        </authorList>
    </citation>
    <scope>NUCLEOTIDE SEQUENCE [LARGE SCALE GENOMIC DNA]</scope>
    <source>
        <strain evidence="5 6">SoEL</strain>
    </source>
</reference>
<dbReference type="PANTHER" id="PTHR35089:SF1">
    <property type="entry name" value="CHAPERONE PROTEIN SKP"/>
    <property type="match status" value="1"/>
</dbReference>
<proteinExistence type="inferred from homology"/>
<dbReference type="InterPro" id="IPR024930">
    <property type="entry name" value="Skp_dom_sf"/>
</dbReference>
<evidence type="ECO:0000256" key="4">
    <source>
        <dbReference type="SAM" id="Coils"/>
    </source>
</evidence>
<evidence type="ECO:0000256" key="3">
    <source>
        <dbReference type="PIRNR" id="PIRNR002094"/>
    </source>
</evidence>
<keyword evidence="2" id="KW-0732">Signal</keyword>
<evidence type="ECO:0000256" key="1">
    <source>
        <dbReference type="ARBA" id="ARBA00018026"/>
    </source>
</evidence>
<gene>
    <name evidence="5" type="ORF">CRV10_02185</name>
</gene>
<dbReference type="SUPFAM" id="SSF111384">
    <property type="entry name" value="OmpH-like"/>
    <property type="match status" value="1"/>
</dbReference>
<dbReference type="PIRSF" id="PIRSF002094">
    <property type="entry name" value="OMP26_Skp"/>
    <property type="match status" value="1"/>
</dbReference>
<dbReference type="GO" id="GO:0050821">
    <property type="term" value="P:protein stabilization"/>
    <property type="evidence" value="ECO:0007669"/>
    <property type="project" value="TreeGrafter"/>
</dbReference>
<sequence>MKKFLYLSYLSVILIFSNYLQADSKIAIINLYDLLQKLPQKTSILKRIENEFRDRENKLQFQKNDLQNKINTLERNKSIMKLSEKQDLENYIIKQRNSFSIKVQIFEQDKNRRQIEERNKVLNKIQTSIIKIARKYSLNLVIDSKATIYTSSIKDITVEVLKNIK</sequence>